<proteinExistence type="predicted"/>
<keyword evidence="1" id="KW-0732">Signal</keyword>
<name>A0A7C3I542_MEIRU</name>
<dbReference type="EMBL" id="DSWI01000031">
    <property type="protein sequence ID" value="HFG21584.1"/>
    <property type="molecule type" value="Genomic_DNA"/>
</dbReference>
<reference evidence="2" key="1">
    <citation type="journal article" date="2020" name="mSystems">
        <title>Genome- and Community-Level Interaction Insights into Carbon Utilization and Element Cycling Functions of Hydrothermarchaeota in Hydrothermal Sediment.</title>
        <authorList>
            <person name="Zhou Z."/>
            <person name="Liu Y."/>
            <person name="Xu W."/>
            <person name="Pan J."/>
            <person name="Luo Z.H."/>
            <person name="Li M."/>
        </authorList>
    </citation>
    <scope>NUCLEOTIDE SEQUENCE [LARGE SCALE GENOMIC DNA]</scope>
    <source>
        <strain evidence="2">SpSt-524</strain>
    </source>
</reference>
<dbReference type="AlphaFoldDB" id="A0A7C3I542"/>
<gene>
    <name evidence="2" type="ORF">ENS82_12885</name>
</gene>
<protein>
    <submittedName>
        <fullName evidence="2">Uncharacterized protein</fullName>
    </submittedName>
</protein>
<sequence>MKPLLGLIALLLLLYALAQGITSNQIRDGAITTSKLANGAVTVAKIGASGTPSSSTYLRGDGQWATPAGGGGGPTTYSNAPNQDIAINSTTNVNLVSRSITVAAGNTIIVEAWYTTINNSGATVTLTYGCGLGSLSVAIADSTTQAASASNRAVHYRRCVFSVSSTSLTRLTLENYRSAPGAAGAGLTGAQAGRYAWNSTSGNLTGTQTVSLAISSSSATATQTATLESWRITVQSANP</sequence>
<feature type="chain" id="PRO_5027560194" evidence="1">
    <location>
        <begin position="19"/>
        <end position="239"/>
    </location>
</feature>
<evidence type="ECO:0000256" key="1">
    <source>
        <dbReference type="SAM" id="SignalP"/>
    </source>
</evidence>
<feature type="signal peptide" evidence="1">
    <location>
        <begin position="1"/>
        <end position="18"/>
    </location>
</feature>
<evidence type="ECO:0000313" key="2">
    <source>
        <dbReference type="EMBL" id="HFG21584.1"/>
    </source>
</evidence>
<accession>A0A7C3I542</accession>
<organism evidence="2">
    <name type="scientific">Meiothermus ruber</name>
    <dbReference type="NCBI Taxonomy" id="277"/>
    <lineage>
        <taxon>Bacteria</taxon>
        <taxon>Thermotogati</taxon>
        <taxon>Deinococcota</taxon>
        <taxon>Deinococci</taxon>
        <taxon>Thermales</taxon>
        <taxon>Thermaceae</taxon>
        <taxon>Meiothermus</taxon>
    </lineage>
</organism>
<comment type="caution">
    <text evidence="2">The sequence shown here is derived from an EMBL/GenBank/DDBJ whole genome shotgun (WGS) entry which is preliminary data.</text>
</comment>